<reference evidence="1 2" key="1">
    <citation type="submission" date="2019-11" db="EMBL/GenBank/DDBJ databases">
        <title>Comparative genomics of hydrocarbon-degrading Desulfosarcina strains.</title>
        <authorList>
            <person name="Watanabe M."/>
            <person name="Kojima H."/>
            <person name="Fukui M."/>
        </authorList>
    </citation>
    <scope>NUCLEOTIDE SEQUENCE [LARGE SCALE GENOMIC DNA]</scope>
    <source>
        <strain evidence="1 2">PP31</strain>
    </source>
</reference>
<dbReference type="Proteomes" id="UP000427769">
    <property type="component" value="Chromosome"/>
</dbReference>
<dbReference type="PANTHER" id="PTHR21562">
    <property type="entry name" value="NOTUM-RELATED"/>
    <property type="match status" value="1"/>
</dbReference>
<dbReference type="KEGG" id="dwd:DSCW_54610"/>
<proteinExistence type="predicted"/>
<name>A0A5K7ZI81_9BACT</name>
<dbReference type="OrthoDB" id="9802991at2"/>
<accession>A0A5K7ZI81</accession>
<gene>
    <name evidence="1" type="ORF">DSCW_54610</name>
</gene>
<dbReference type="EMBL" id="AP021875">
    <property type="protein sequence ID" value="BBO78044.1"/>
    <property type="molecule type" value="Genomic_DNA"/>
</dbReference>
<keyword evidence="2" id="KW-1185">Reference proteome</keyword>
<protein>
    <recommendedName>
        <fullName evidence="3">Pectinacetylesterase</fullName>
    </recommendedName>
</protein>
<evidence type="ECO:0008006" key="3">
    <source>
        <dbReference type="Google" id="ProtNLM"/>
    </source>
</evidence>
<evidence type="ECO:0000313" key="2">
    <source>
        <dbReference type="Proteomes" id="UP000427769"/>
    </source>
</evidence>
<sequence length="439" mass="50026">MKNVRFLLPILLSITFLLIVSPALAKHKKHRPFFGPGTTGEWTEIDPDEVYPNFTYLGLTPSCSSCPPHKDPETGQIITYDSKFTFFAKEGQQNDLVIFFQGGGACWDSMNCLYVHTYSEDQQETLASFADTTDMGIFDTGNPKNPFKKWGFVYIPYCTGDLHWGANDAEYADSLGAYSGVPQTIKHRGFVNFQVVLKWLKDNARYPGRIFVTGSSAGSYGAAMAFAYIKKAFPWSRVYLLGDAGNGVTAGQFNTEGVFNWNVQMPRWIFPDGYQVDTTIAEIYTTLAWWHPFSRLAQYTTAWDGTQVFFYNVMKNINHENAPYNWPVADDDGNIDDYAPWLEWHQQMIGFAYATADYTYNYRYYIAAGTDHTILRSPKFYTEEVDGVPFAEWVAAMVASPLYGRHGRHYRHGWDRYLWHNVECENCGALDVLLQTADQ</sequence>
<dbReference type="PANTHER" id="PTHR21562:SF83">
    <property type="entry name" value="PECTIN ACETYLESTERASE 4"/>
    <property type="match status" value="1"/>
</dbReference>
<dbReference type="Pfam" id="PF03283">
    <property type="entry name" value="PAE"/>
    <property type="match status" value="1"/>
</dbReference>
<dbReference type="GO" id="GO:0016787">
    <property type="term" value="F:hydrolase activity"/>
    <property type="evidence" value="ECO:0007669"/>
    <property type="project" value="InterPro"/>
</dbReference>
<dbReference type="RefSeq" id="WP_155306718.1">
    <property type="nucleotide sequence ID" value="NZ_AP021875.1"/>
</dbReference>
<dbReference type="InterPro" id="IPR004963">
    <property type="entry name" value="PAE/NOTUM"/>
</dbReference>
<organism evidence="1 2">
    <name type="scientific">Desulfosarcina widdelii</name>
    <dbReference type="NCBI Taxonomy" id="947919"/>
    <lineage>
        <taxon>Bacteria</taxon>
        <taxon>Pseudomonadati</taxon>
        <taxon>Thermodesulfobacteriota</taxon>
        <taxon>Desulfobacteria</taxon>
        <taxon>Desulfobacterales</taxon>
        <taxon>Desulfosarcinaceae</taxon>
        <taxon>Desulfosarcina</taxon>
    </lineage>
</organism>
<dbReference type="Gene3D" id="3.40.50.1820">
    <property type="entry name" value="alpha/beta hydrolase"/>
    <property type="match status" value="1"/>
</dbReference>
<dbReference type="InterPro" id="IPR029058">
    <property type="entry name" value="AB_hydrolase_fold"/>
</dbReference>
<evidence type="ECO:0000313" key="1">
    <source>
        <dbReference type="EMBL" id="BBO78044.1"/>
    </source>
</evidence>
<dbReference type="SUPFAM" id="SSF53474">
    <property type="entry name" value="alpha/beta-Hydrolases"/>
    <property type="match status" value="1"/>
</dbReference>
<dbReference type="AlphaFoldDB" id="A0A5K7ZI81"/>